<evidence type="ECO:0000256" key="1">
    <source>
        <dbReference type="ARBA" id="ARBA00006484"/>
    </source>
</evidence>
<comment type="similarity">
    <text evidence="1 3">Belongs to the short-chain dehydrogenases/reductases (SDR) family.</text>
</comment>
<evidence type="ECO:0000313" key="4">
    <source>
        <dbReference type="EMBL" id="EAW30247.1"/>
    </source>
</evidence>
<dbReference type="Pfam" id="PF00106">
    <property type="entry name" value="adh_short"/>
    <property type="match status" value="1"/>
</dbReference>
<dbReference type="SUPFAM" id="SSF51735">
    <property type="entry name" value="NAD(P)-binding Rossmann-fold domains"/>
    <property type="match status" value="1"/>
</dbReference>
<keyword evidence="5" id="KW-1185">Reference proteome</keyword>
<dbReference type="GO" id="GO:0016020">
    <property type="term" value="C:membrane"/>
    <property type="evidence" value="ECO:0007669"/>
    <property type="project" value="TreeGrafter"/>
</dbReference>
<dbReference type="AlphaFoldDB" id="A0YFZ7"/>
<accession>A0YFZ7</accession>
<dbReference type="InterPro" id="IPR036291">
    <property type="entry name" value="NAD(P)-bd_dom_sf"/>
</dbReference>
<dbReference type="GO" id="GO:0016491">
    <property type="term" value="F:oxidoreductase activity"/>
    <property type="evidence" value="ECO:0007669"/>
    <property type="project" value="UniProtKB-KW"/>
</dbReference>
<dbReference type="STRING" id="247633.GP2143_01850"/>
<keyword evidence="2" id="KW-0560">Oxidoreductase</keyword>
<dbReference type="Gene3D" id="3.40.50.720">
    <property type="entry name" value="NAD(P)-binding Rossmann-like Domain"/>
    <property type="match status" value="1"/>
</dbReference>
<sequence length="273" mass="29605">MENLKDKVIVITGGATGIGFALAKSFGAEGARIVIGEQRQEQLKIATDALADLDVEAVSMVMDVSDLDSVNAFADFSWKTFGRVDMLINNAGISGARGAIHKINVDEARHIFNVNFFGVWHGCAVFSGRMIEQGTPAAIFNLGSENSLFPAVPKSPAYIASKHAVLGLSESLRQDLPDFIHVGTIFPGYVSTPLTGNGDAGMPADEFAEIVKKQIVAGEHFIVSHSYNMVHVDARQNDLESAYERYAPRHDGDDKYDVGKIIEHMVAARKPRD</sequence>
<dbReference type="OrthoDB" id="6503536at2"/>
<proteinExistence type="inferred from homology"/>
<comment type="caution">
    <text evidence="4">The sequence shown here is derived from an EMBL/GenBank/DDBJ whole genome shotgun (WGS) entry which is preliminary data.</text>
</comment>
<dbReference type="EMBL" id="AAVT01000009">
    <property type="protein sequence ID" value="EAW30247.1"/>
    <property type="molecule type" value="Genomic_DNA"/>
</dbReference>
<dbReference type="PANTHER" id="PTHR44196:SF1">
    <property type="entry name" value="DEHYDROGENASE_REDUCTASE SDR FAMILY MEMBER 7B"/>
    <property type="match status" value="1"/>
</dbReference>
<dbReference type="CDD" id="cd05233">
    <property type="entry name" value="SDR_c"/>
    <property type="match status" value="1"/>
</dbReference>
<dbReference type="Proteomes" id="UP000004931">
    <property type="component" value="Unassembled WGS sequence"/>
</dbReference>
<organism evidence="4 5">
    <name type="scientific">marine gamma proteobacterium HTCC2143</name>
    <dbReference type="NCBI Taxonomy" id="247633"/>
    <lineage>
        <taxon>Bacteria</taxon>
        <taxon>Pseudomonadati</taxon>
        <taxon>Pseudomonadota</taxon>
        <taxon>Gammaproteobacteria</taxon>
        <taxon>Cellvibrionales</taxon>
        <taxon>Spongiibacteraceae</taxon>
        <taxon>BD1-7 clade</taxon>
    </lineage>
</organism>
<evidence type="ECO:0000313" key="5">
    <source>
        <dbReference type="Proteomes" id="UP000004931"/>
    </source>
</evidence>
<dbReference type="PRINTS" id="PR00080">
    <property type="entry name" value="SDRFAMILY"/>
</dbReference>
<dbReference type="PANTHER" id="PTHR44196">
    <property type="entry name" value="DEHYDROGENASE/REDUCTASE SDR FAMILY MEMBER 7B"/>
    <property type="match status" value="1"/>
</dbReference>
<protein>
    <submittedName>
        <fullName evidence="4">Putative dehydrogenase</fullName>
    </submittedName>
</protein>
<gene>
    <name evidence="4" type="ORF">GP2143_01850</name>
</gene>
<name>A0YFZ7_9GAMM</name>
<dbReference type="PRINTS" id="PR00081">
    <property type="entry name" value="GDHRDH"/>
</dbReference>
<evidence type="ECO:0000256" key="2">
    <source>
        <dbReference type="ARBA" id="ARBA00023002"/>
    </source>
</evidence>
<evidence type="ECO:0000256" key="3">
    <source>
        <dbReference type="RuleBase" id="RU000363"/>
    </source>
</evidence>
<dbReference type="InterPro" id="IPR002347">
    <property type="entry name" value="SDR_fam"/>
</dbReference>
<dbReference type="eggNOG" id="COG1028">
    <property type="taxonomic scope" value="Bacteria"/>
</dbReference>
<reference evidence="4 5" key="1">
    <citation type="journal article" date="2010" name="J. Bacteriol.">
        <title>Genome sequence of the oligotrophic marine Gammaproteobacterium HTCC2143, isolated from the Oregon Coast.</title>
        <authorList>
            <person name="Oh H.M."/>
            <person name="Kang I."/>
            <person name="Ferriera S."/>
            <person name="Giovannoni S.J."/>
            <person name="Cho J.C."/>
        </authorList>
    </citation>
    <scope>NUCLEOTIDE SEQUENCE [LARGE SCALE GENOMIC DNA]</scope>
    <source>
        <strain evidence="4 5">HTCC2143</strain>
    </source>
</reference>